<dbReference type="InterPro" id="IPR036942">
    <property type="entry name" value="Beta-barrel_TonB_sf"/>
</dbReference>
<dbReference type="InterPro" id="IPR037066">
    <property type="entry name" value="Plug_dom_sf"/>
</dbReference>
<gene>
    <name evidence="8" type="ORF">PYV00_00470</name>
</gene>
<protein>
    <submittedName>
        <fullName evidence="8">TonB-dependent receptor</fullName>
    </submittedName>
</protein>
<dbReference type="CDD" id="cd01347">
    <property type="entry name" value="ligand_gated_channel"/>
    <property type="match status" value="1"/>
</dbReference>
<feature type="chain" id="PRO_5047491746" evidence="5">
    <location>
        <begin position="26"/>
        <end position="994"/>
    </location>
</feature>
<dbReference type="RefSeq" id="WP_275226272.1">
    <property type="nucleotide sequence ID" value="NZ_JARESE010000001.1"/>
</dbReference>
<feature type="domain" description="TonB-dependent receptor plug" evidence="7">
    <location>
        <begin position="136"/>
        <end position="248"/>
    </location>
</feature>
<accession>A0ABT5WMN0</accession>
<dbReference type="Pfam" id="PF00593">
    <property type="entry name" value="TonB_dep_Rec_b-barrel"/>
    <property type="match status" value="1"/>
</dbReference>
<dbReference type="NCBIfam" id="TIGR01782">
    <property type="entry name" value="TonB-Xanth-Caul"/>
    <property type="match status" value="1"/>
</dbReference>
<dbReference type="InterPro" id="IPR010104">
    <property type="entry name" value="TonB_rcpt_bac"/>
</dbReference>
<dbReference type="InterPro" id="IPR000531">
    <property type="entry name" value="Beta-barrel_TonB"/>
</dbReference>
<keyword evidence="5" id="KW-0732">Signal</keyword>
<keyword evidence="3" id="KW-0998">Cell outer membrane</keyword>
<evidence type="ECO:0000256" key="5">
    <source>
        <dbReference type="SAM" id="SignalP"/>
    </source>
</evidence>
<keyword evidence="4" id="KW-0798">TonB box</keyword>
<evidence type="ECO:0000256" key="1">
    <source>
        <dbReference type="ARBA" id="ARBA00004442"/>
    </source>
</evidence>
<comment type="caution">
    <text evidence="8">The sequence shown here is derived from an EMBL/GenBank/DDBJ whole genome shotgun (WGS) entry which is preliminary data.</text>
</comment>
<dbReference type="Gene3D" id="2.170.130.10">
    <property type="entry name" value="TonB-dependent receptor, plug domain"/>
    <property type="match status" value="1"/>
</dbReference>
<dbReference type="PANTHER" id="PTHR40980">
    <property type="entry name" value="PLUG DOMAIN-CONTAINING PROTEIN"/>
    <property type="match status" value="1"/>
</dbReference>
<dbReference type="Pfam" id="PF07715">
    <property type="entry name" value="Plug"/>
    <property type="match status" value="1"/>
</dbReference>
<comment type="similarity">
    <text evidence="4">Belongs to the TonB-dependent receptor family.</text>
</comment>
<evidence type="ECO:0000313" key="9">
    <source>
        <dbReference type="Proteomes" id="UP001216253"/>
    </source>
</evidence>
<evidence type="ECO:0000259" key="6">
    <source>
        <dbReference type="Pfam" id="PF00593"/>
    </source>
</evidence>
<reference evidence="8 9" key="1">
    <citation type="submission" date="2023-03" db="EMBL/GenBank/DDBJ databases">
        <title>NovoSphingobium album sp. nov. isolated from polycyclic aromatic hydrocarbons- and heavy-metal polluted soil.</title>
        <authorList>
            <person name="Liu Z."/>
            <person name="Wang K."/>
        </authorList>
    </citation>
    <scope>NUCLEOTIDE SEQUENCE [LARGE SCALE GENOMIC DNA]</scope>
    <source>
        <strain evidence="8 9">H3SJ31-1</strain>
    </source>
</reference>
<keyword evidence="8" id="KW-0675">Receptor</keyword>
<name>A0ABT5WMN0_9SPHN</name>
<dbReference type="Gene3D" id="2.40.170.20">
    <property type="entry name" value="TonB-dependent receptor, beta-barrel domain"/>
    <property type="match status" value="1"/>
</dbReference>
<dbReference type="PANTHER" id="PTHR40980:SF3">
    <property type="entry name" value="TONB-DEPENDENT RECEPTOR-LIKE BETA-BARREL DOMAIN-CONTAINING PROTEIN"/>
    <property type="match status" value="1"/>
</dbReference>
<evidence type="ECO:0000256" key="2">
    <source>
        <dbReference type="ARBA" id="ARBA00023136"/>
    </source>
</evidence>
<evidence type="ECO:0000259" key="7">
    <source>
        <dbReference type="Pfam" id="PF07715"/>
    </source>
</evidence>
<feature type="signal peptide" evidence="5">
    <location>
        <begin position="1"/>
        <end position="25"/>
    </location>
</feature>
<comment type="subcellular location">
    <subcellularLocation>
        <location evidence="1 4">Cell outer membrane</location>
    </subcellularLocation>
</comment>
<dbReference type="Proteomes" id="UP001216253">
    <property type="component" value="Unassembled WGS sequence"/>
</dbReference>
<dbReference type="InterPro" id="IPR012910">
    <property type="entry name" value="Plug_dom"/>
</dbReference>
<dbReference type="Gene3D" id="3.55.50.30">
    <property type="match status" value="1"/>
</dbReference>
<evidence type="ECO:0000256" key="3">
    <source>
        <dbReference type="ARBA" id="ARBA00023237"/>
    </source>
</evidence>
<sequence>MFKDYIFYSVSPIVAAALFAAPASAEAIKFVIPEQAAAASIPAFARAANLQILVAAPDLRGVRTNGVVGNFERRPALEMLIRGTGLKIATWKDTVVTLSREGQQASDEAAGNVADDEIVVNGFLRSIGEARDLKRKSNTIKDVIVAEDMAKFPELNLAESLQRVPGVAINREAGEGRRITLRGLGPDYTRVQLNGMEVLGNVDSAMDSRGQRSRDRAFDFNIFASELFSRVEVQKTYEASQNEGGMAGTVGLFTAKPLENKPGLKGAISAKLGTNTYTDDAQPRVAAMAGYNFDDRFGILVSVAYSKRRTQEKGYDTYNPVQLTPAQIQTYLSSGLDISALSAEQQAKFKSGDLVYAAGNRLSVWDARQERLGVTLSTQWRPTDTLLLTLDGLYGKFSTDRDEYHLATRPTSGSGEIIFNGAYSDFGRSILASRINDIRWDSSNFVTYADVDNATYGSEHRRQVNRNVFKQIALTGDWKPSSVLTFDGHVGYEKSTYRTPIDDKLYLQAQGGMITQFAPDGESASNLYKWNTADPDNYVIRELYFRENAQTTTLHEGTLNGRYVLSPVFKLNVGYAYRRYAMSGSDLFNDGLYGAEFKSKPGYDAVTPYALVYDGWGGQPWVAGDWDKALAFYGKSHTDVGPGARTYNTFAIKEVTNAGYVQLDWDGDLGGMTLRGNVGARAYHTETTNTGLLANAAGQRVPSTIVSSYSGILPGLNAVLEVTRDFQVRLAAAQNINRPALTSMKMTGSVQLGTAGYTVSNGNPSLKPYKSTDLDLSAEWYFGQVGMISVGIFHKDIDDLVGNETLLNVPYSVTGLSTDLAPGLTPDTNVVQYTRPVNLAKARLTGLEMAAQGNFTFLPAPFDNLGALANVTLIDSNTKVNGRNGPITGLSDINANGTLYYETKLWGIRGSANFRSGYLLSRYDGRNPVSEDGFKSTVYVDAAAFVNIRDGIRLTLDAINITNQPEIQINSIYDRLHNVTRSGTTLFAGLNVSF</sequence>
<keyword evidence="9" id="KW-1185">Reference proteome</keyword>
<evidence type="ECO:0000313" key="8">
    <source>
        <dbReference type="EMBL" id="MDE8650188.1"/>
    </source>
</evidence>
<dbReference type="SUPFAM" id="SSF56935">
    <property type="entry name" value="Porins"/>
    <property type="match status" value="1"/>
</dbReference>
<proteinExistence type="inferred from homology"/>
<dbReference type="EMBL" id="JARESE010000001">
    <property type="protein sequence ID" value="MDE8650188.1"/>
    <property type="molecule type" value="Genomic_DNA"/>
</dbReference>
<feature type="domain" description="TonB-dependent receptor-like beta-barrel" evidence="6">
    <location>
        <begin position="528"/>
        <end position="961"/>
    </location>
</feature>
<keyword evidence="2 4" id="KW-0472">Membrane</keyword>
<organism evidence="8 9">
    <name type="scientific">Novosphingobium album</name>
    <name type="common">ex Liu et al. 2023</name>
    <dbReference type="NCBI Taxonomy" id="3031130"/>
    <lineage>
        <taxon>Bacteria</taxon>
        <taxon>Pseudomonadati</taxon>
        <taxon>Pseudomonadota</taxon>
        <taxon>Alphaproteobacteria</taxon>
        <taxon>Sphingomonadales</taxon>
        <taxon>Sphingomonadaceae</taxon>
        <taxon>Novosphingobium</taxon>
    </lineage>
</organism>
<evidence type="ECO:0000256" key="4">
    <source>
        <dbReference type="RuleBase" id="RU003357"/>
    </source>
</evidence>